<dbReference type="SUPFAM" id="SSF50129">
    <property type="entry name" value="GroES-like"/>
    <property type="match status" value="1"/>
</dbReference>
<dbReference type="NCBIfam" id="TIGR02822">
    <property type="entry name" value="adh_fam_2"/>
    <property type="match status" value="1"/>
</dbReference>
<dbReference type="GO" id="GO:0046872">
    <property type="term" value="F:metal ion binding"/>
    <property type="evidence" value="ECO:0007669"/>
    <property type="project" value="UniProtKB-KW"/>
</dbReference>
<dbReference type="GO" id="GO:0004022">
    <property type="term" value="F:alcohol dehydrogenase (NAD+) activity"/>
    <property type="evidence" value="ECO:0007669"/>
    <property type="project" value="TreeGrafter"/>
</dbReference>
<keyword evidence="3" id="KW-0479">Metal-binding</keyword>
<organism evidence="7 8">
    <name type="scientific">Thermus thermophilus (strain SG0.5JP17-16)</name>
    <dbReference type="NCBI Taxonomy" id="762633"/>
    <lineage>
        <taxon>Bacteria</taxon>
        <taxon>Thermotogati</taxon>
        <taxon>Deinococcota</taxon>
        <taxon>Deinococci</taxon>
        <taxon>Thermales</taxon>
        <taxon>Thermaceae</taxon>
        <taxon>Thermus</taxon>
    </lineage>
</organism>
<dbReference type="Gene3D" id="3.90.180.10">
    <property type="entry name" value="Medium-chain alcohol dehydrogenases, catalytic domain"/>
    <property type="match status" value="1"/>
</dbReference>
<name>F6DGP3_THETG</name>
<comment type="cofactor">
    <cofactor evidence="1">
        <name>Zn(2+)</name>
        <dbReference type="ChEBI" id="CHEBI:29105"/>
    </cofactor>
</comment>
<dbReference type="SUPFAM" id="SSF51735">
    <property type="entry name" value="NAD(P)-binding Rossmann-fold domains"/>
    <property type="match status" value="1"/>
</dbReference>
<dbReference type="EMBL" id="CP002777">
    <property type="protein sequence ID" value="AEG33401.1"/>
    <property type="molecule type" value="Genomic_DNA"/>
</dbReference>
<comment type="similarity">
    <text evidence="2">Belongs to the zinc-containing alcohol dehydrogenase family.</text>
</comment>
<dbReference type="InterPro" id="IPR013154">
    <property type="entry name" value="ADH-like_N"/>
</dbReference>
<evidence type="ECO:0000256" key="4">
    <source>
        <dbReference type="ARBA" id="ARBA00022833"/>
    </source>
</evidence>
<accession>F6DGP3</accession>
<evidence type="ECO:0000256" key="2">
    <source>
        <dbReference type="ARBA" id="ARBA00008072"/>
    </source>
</evidence>
<protein>
    <submittedName>
        <fullName evidence="7">Zinc-binding alcohol dehydrogenase family protein</fullName>
    </submittedName>
</protein>
<evidence type="ECO:0000259" key="6">
    <source>
        <dbReference type="Pfam" id="PF08240"/>
    </source>
</evidence>
<dbReference type="Proteomes" id="UP000009233">
    <property type="component" value="Chromosome"/>
</dbReference>
<dbReference type="Pfam" id="PF08240">
    <property type="entry name" value="ADH_N"/>
    <property type="match status" value="1"/>
</dbReference>
<reference evidence="7" key="1">
    <citation type="submission" date="2011-05" db="EMBL/GenBank/DDBJ databases">
        <title>Complete sequence of chromosome of Thermus thermophilus SG0.5JP17-16.</title>
        <authorList>
            <consortium name="US DOE Joint Genome Institute"/>
            <person name="Lucas S."/>
            <person name="Han J."/>
            <person name="Lapidus A."/>
            <person name="Cheng J.-F."/>
            <person name="Goodwin L."/>
            <person name="Pitluck S."/>
            <person name="Peters L."/>
            <person name="Mikhailova N."/>
            <person name="Teshima H."/>
            <person name="Han C."/>
            <person name="Tapia R."/>
            <person name="Land M."/>
            <person name="Hauser L."/>
            <person name="Kyrpides N."/>
            <person name="Ivanova N."/>
            <person name="Pagani I."/>
            <person name="Allgaier M."/>
            <person name="Hugenholtz P."/>
            <person name="Singer S."/>
            <person name="Gladden J."/>
            <person name="Woyke T."/>
        </authorList>
    </citation>
    <scope>NUCLEOTIDE SEQUENCE</scope>
    <source>
        <strain evidence="7">SG0.5JP17-16</strain>
    </source>
</reference>
<evidence type="ECO:0000256" key="1">
    <source>
        <dbReference type="ARBA" id="ARBA00001947"/>
    </source>
</evidence>
<dbReference type="CDD" id="cd08298">
    <property type="entry name" value="CAD2"/>
    <property type="match status" value="1"/>
</dbReference>
<dbReference type="InterPro" id="IPR011032">
    <property type="entry name" value="GroES-like_sf"/>
</dbReference>
<evidence type="ECO:0000256" key="3">
    <source>
        <dbReference type="ARBA" id="ARBA00022723"/>
    </source>
</evidence>
<dbReference type="PATRIC" id="fig|762633.3.peg.978"/>
<dbReference type="PANTHER" id="PTHR42940">
    <property type="entry name" value="ALCOHOL DEHYDROGENASE 1-RELATED"/>
    <property type="match status" value="1"/>
</dbReference>
<feature type="domain" description="Alcohol dehydrogenase-like N-terminal" evidence="6">
    <location>
        <begin position="26"/>
        <end position="136"/>
    </location>
</feature>
<dbReference type="Gene3D" id="3.40.50.720">
    <property type="entry name" value="NAD(P)-binding Rossmann-like Domain"/>
    <property type="match status" value="1"/>
</dbReference>
<dbReference type="PANTHER" id="PTHR42940:SF8">
    <property type="entry name" value="VACUOLAR PROTEIN SORTING-ASSOCIATED PROTEIN 11"/>
    <property type="match status" value="1"/>
</dbReference>
<gene>
    <name evidence="7" type="ordered locus">Ththe16_0985</name>
</gene>
<dbReference type="GO" id="GO:0005737">
    <property type="term" value="C:cytoplasm"/>
    <property type="evidence" value="ECO:0007669"/>
    <property type="project" value="TreeGrafter"/>
</dbReference>
<sequence>MTMRAMVLTEVGRPLVLRELPVPAPGPGEVLLRVEACAVCRTDLHIADGELPPPRLPLVLGHQVVGRVVALGEGVEGRLGARVGVGWLASACGACKFCRRGEENLCPEARFTGYHRDGGYAEYTLARAAFAYPLPEGDPVRLAPWMCAGLIGFRSYRFVRDRDPIGFYGFGAAAHLLAQVARYEGKRFYAFVRPGDEAAKAFAEALGAAWAGYSDEEPPEPLEGAIVFAPVGALVPKALKDLEPGGVLVLGGIYMSPIPSMPYALLWLERQIRSVANLTREDARLFLEVAPKVPVVPEVERYPLEAANEALEALRQGRLRGSAVLVP</sequence>
<evidence type="ECO:0000313" key="7">
    <source>
        <dbReference type="EMBL" id="AEG33401.1"/>
    </source>
</evidence>
<keyword evidence="5" id="KW-0560">Oxidoreductase</keyword>
<evidence type="ECO:0000256" key="5">
    <source>
        <dbReference type="ARBA" id="ARBA00023002"/>
    </source>
</evidence>
<dbReference type="AlphaFoldDB" id="F6DGP3"/>
<proteinExistence type="inferred from homology"/>
<dbReference type="InterPro" id="IPR036291">
    <property type="entry name" value="NAD(P)-bd_dom_sf"/>
</dbReference>
<keyword evidence="4" id="KW-0862">Zinc</keyword>
<evidence type="ECO:0000313" key="8">
    <source>
        <dbReference type="Proteomes" id="UP000009233"/>
    </source>
</evidence>
<dbReference type="InterPro" id="IPR014187">
    <property type="entry name" value="ADH_Zn_typ-2"/>
</dbReference>
<dbReference type="HOGENOM" id="CLU_026673_20_7_0"/>
<dbReference type="KEGG" id="tts:Ththe16_0985"/>